<feature type="non-terminal residue" evidence="1">
    <location>
        <position position="1"/>
    </location>
</feature>
<evidence type="ECO:0000313" key="1">
    <source>
        <dbReference type="EMBL" id="CDW33708.1"/>
    </source>
</evidence>
<dbReference type="AlphaFoldDB" id="A0A0K2U647"/>
<sequence>SDLVDTEIFSGKKIFTVDDFLNRQRENLLHDHSKRLNGPSEQNVLSSCFCAL</sequence>
<organism evidence="1">
    <name type="scientific">Lepeophtheirus salmonis</name>
    <name type="common">Salmon louse</name>
    <name type="synonym">Caligus salmonis</name>
    <dbReference type="NCBI Taxonomy" id="72036"/>
    <lineage>
        <taxon>Eukaryota</taxon>
        <taxon>Metazoa</taxon>
        <taxon>Ecdysozoa</taxon>
        <taxon>Arthropoda</taxon>
        <taxon>Crustacea</taxon>
        <taxon>Multicrustacea</taxon>
        <taxon>Hexanauplia</taxon>
        <taxon>Copepoda</taxon>
        <taxon>Siphonostomatoida</taxon>
        <taxon>Caligidae</taxon>
        <taxon>Lepeophtheirus</taxon>
    </lineage>
</organism>
<name>A0A0K2U647_LEPSM</name>
<proteinExistence type="predicted"/>
<dbReference type="EMBL" id="HACA01016347">
    <property type="protein sequence ID" value="CDW33708.1"/>
    <property type="molecule type" value="Transcribed_RNA"/>
</dbReference>
<accession>A0A0K2U647</accession>
<protein>
    <submittedName>
        <fullName evidence="1">Uncharacterized protein</fullName>
    </submittedName>
</protein>
<reference evidence="1" key="1">
    <citation type="submission" date="2014-05" db="EMBL/GenBank/DDBJ databases">
        <authorList>
            <person name="Chronopoulou M."/>
        </authorList>
    </citation>
    <scope>NUCLEOTIDE SEQUENCE</scope>
    <source>
        <tissue evidence="1">Whole organism</tissue>
    </source>
</reference>